<keyword evidence="4" id="KW-0255">Endonuclease</keyword>
<dbReference type="GO" id="GO:0003964">
    <property type="term" value="F:RNA-directed DNA polymerase activity"/>
    <property type="evidence" value="ECO:0007669"/>
    <property type="project" value="UniProtKB-KW"/>
</dbReference>
<evidence type="ECO:0000313" key="8">
    <source>
        <dbReference type="EMBL" id="RDX92117.1"/>
    </source>
</evidence>
<organism evidence="8 9">
    <name type="scientific">Mucuna pruriens</name>
    <name type="common">Velvet bean</name>
    <name type="synonym">Dolichos pruriens</name>
    <dbReference type="NCBI Taxonomy" id="157652"/>
    <lineage>
        <taxon>Eukaryota</taxon>
        <taxon>Viridiplantae</taxon>
        <taxon>Streptophyta</taxon>
        <taxon>Embryophyta</taxon>
        <taxon>Tracheophyta</taxon>
        <taxon>Spermatophyta</taxon>
        <taxon>Magnoliopsida</taxon>
        <taxon>eudicotyledons</taxon>
        <taxon>Gunneridae</taxon>
        <taxon>Pentapetalae</taxon>
        <taxon>rosids</taxon>
        <taxon>fabids</taxon>
        <taxon>Fabales</taxon>
        <taxon>Fabaceae</taxon>
        <taxon>Papilionoideae</taxon>
        <taxon>50 kb inversion clade</taxon>
        <taxon>NPAAA clade</taxon>
        <taxon>indigoferoid/millettioid clade</taxon>
        <taxon>Phaseoleae</taxon>
        <taxon>Mucuna</taxon>
    </lineage>
</organism>
<evidence type="ECO:0000256" key="5">
    <source>
        <dbReference type="ARBA" id="ARBA00022801"/>
    </source>
</evidence>
<dbReference type="SUPFAM" id="SSF56672">
    <property type="entry name" value="DNA/RNA polymerases"/>
    <property type="match status" value="1"/>
</dbReference>
<gene>
    <name evidence="8" type="primary">Tf2-8</name>
    <name evidence="8" type="ORF">CR513_25804</name>
</gene>
<dbReference type="EMBL" id="QJKJ01004945">
    <property type="protein sequence ID" value="RDX92117.1"/>
    <property type="molecule type" value="Genomic_DNA"/>
</dbReference>
<feature type="non-terminal residue" evidence="8">
    <location>
        <position position="1"/>
    </location>
</feature>
<reference evidence="8" key="1">
    <citation type="submission" date="2018-05" db="EMBL/GenBank/DDBJ databases">
        <title>Draft genome of Mucuna pruriens seed.</title>
        <authorList>
            <person name="Nnadi N.E."/>
            <person name="Vos R."/>
            <person name="Hasami M.H."/>
            <person name="Devisetty U.K."/>
            <person name="Aguiy J.C."/>
        </authorList>
    </citation>
    <scope>NUCLEOTIDE SEQUENCE [LARGE SCALE GENOMIC DNA]</scope>
    <source>
        <strain evidence="8">JCA_2017</strain>
    </source>
</reference>
<evidence type="ECO:0000313" key="9">
    <source>
        <dbReference type="Proteomes" id="UP000257109"/>
    </source>
</evidence>
<dbReference type="AlphaFoldDB" id="A0A371GNJ1"/>
<evidence type="ECO:0000256" key="4">
    <source>
        <dbReference type="ARBA" id="ARBA00022759"/>
    </source>
</evidence>
<keyword evidence="2" id="KW-0548">Nucleotidyltransferase</keyword>
<dbReference type="InterPro" id="IPR041373">
    <property type="entry name" value="RT_RNaseH"/>
</dbReference>
<evidence type="ECO:0000259" key="7">
    <source>
        <dbReference type="Pfam" id="PF17917"/>
    </source>
</evidence>
<dbReference type="PANTHER" id="PTHR35046">
    <property type="entry name" value="ZINC KNUCKLE (CCHC-TYPE) FAMILY PROTEIN"/>
    <property type="match status" value="1"/>
</dbReference>
<proteinExistence type="predicted"/>
<comment type="caution">
    <text evidence="8">The sequence shown here is derived from an EMBL/GenBank/DDBJ whole genome shotgun (WGS) entry which is preliminary data.</text>
</comment>
<evidence type="ECO:0000256" key="1">
    <source>
        <dbReference type="ARBA" id="ARBA00022679"/>
    </source>
</evidence>
<evidence type="ECO:0000256" key="6">
    <source>
        <dbReference type="ARBA" id="ARBA00022918"/>
    </source>
</evidence>
<keyword evidence="1" id="KW-0808">Transferase</keyword>
<name>A0A371GNJ1_MUCPR</name>
<dbReference type="GO" id="GO:0004519">
    <property type="term" value="F:endonuclease activity"/>
    <property type="evidence" value="ECO:0007669"/>
    <property type="project" value="UniProtKB-KW"/>
</dbReference>
<evidence type="ECO:0000256" key="3">
    <source>
        <dbReference type="ARBA" id="ARBA00022722"/>
    </source>
</evidence>
<keyword evidence="5" id="KW-0378">Hydrolase</keyword>
<dbReference type="Proteomes" id="UP000257109">
    <property type="component" value="Unassembled WGS sequence"/>
</dbReference>
<dbReference type="InterPro" id="IPR043502">
    <property type="entry name" value="DNA/RNA_pol_sf"/>
</dbReference>
<dbReference type="OrthoDB" id="1933708at2759"/>
<accession>A0A371GNJ1</accession>
<evidence type="ECO:0000256" key="2">
    <source>
        <dbReference type="ARBA" id="ARBA00022695"/>
    </source>
</evidence>
<keyword evidence="6" id="KW-0695">RNA-directed DNA polymerase</keyword>
<feature type="domain" description="Reverse transcriptase RNase H-like" evidence="7">
    <location>
        <begin position="4"/>
        <end position="44"/>
    </location>
</feature>
<protein>
    <submittedName>
        <fullName evidence="8">Tf2-8</fullName>
    </submittedName>
</protein>
<sequence>MQESKQIANFSEKLGGAALNYSTYDKELYALVRTLQIWQHYLWPRGKLQKRHAKWLEFIEMFPYVIKYENGKKNTVSNTLSRRYALLTSLKTKLLGFEIIKDMYVNDSNFGQVWNSCFKHAFGDYYKHDEFLFKKNKLCVPICSLCEMLVRETHGSGFMGHFEEKKTRNSI</sequence>
<dbReference type="Pfam" id="PF17917">
    <property type="entry name" value="RT_RNaseH"/>
    <property type="match status" value="1"/>
</dbReference>
<keyword evidence="3" id="KW-0540">Nuclease</keyword>
<keyword evidence="9" id="KW-1185">Reference proteome</keyword>
<dbReference type="GO" id="GO:0016787">
    <property type="term" value="F:hydrolase activity"/>
    <property type="evidence" value="ECO:0007669"/>
    <property type="project" value="UniProtKB-KW"/>
</dbReference>
<dbReference type="PANTHER" id="PTHR35046:SF9">
    <property type="entry name" value="RNA-DIRECTED DNA POLYMERASE"/>
    <property type="match status" value="1"/>
</dbReference>